<keyword evidence="3" id="KW-0732">Signal</keyword>
<dbReference type="PANTHER" id="PTHR45648:SF22">
    <property type="entry name" value="GDSL LIPASE_ACYLHYDROLASE FAMILY PROTEIN (AFU_ORTHOLOGUE AFUA_4G14700)"/>
    <property type="match status" value="1"/>
</dbReference>
<dbReference type="STRING" id="363999.A0A439CVP1"/>
<reference evidence="4 5" key="1">
    <citation type="submission" date="2018-12" db="EMBL/GenBank/DDBJ databases">
        <title>Draft genome sequence of Xylaria grammica IHI A82.</title>
        <authorList>
            <person name="Buettner E."/>
            <person name="Kellner H."/>
        </authorList>
    </citation>
    <scope>NUCLEOTIDE SEQUENCE [LARGE SCALE GENOMIC DNA]</scope>
    <source>
        <strain evidence="4 5">IHI A82</strain>
    </source>
</reference>
<dbReference type="Gene3D" id="3.40.50.1110">
    <property type="entry name" value="SGNH hydrolase"/>
    <property type="match status" value="1"/>
</dbReference>
<sequence>MPRASQFWTGLLVLTISTQTHALIPSPLQFPTPHRLTLKGLKNVIAFGDSFTDVGYSPAISPQPNPDNYEGNPPPPGTSSCYALNYVQVLSSQLNNTFVSLYDLAHSGAVVDGDLVDPYESEDNTFVHQVSEKFLPYFSGGGLPRGNATNGILERNGSTGLRGWKGRDTLVTSWFGINDVDRAMGGYWPLDPLWEEKAPKMIDSLFDGLEKVRKEGAENFAILNLPPYWLSPSVQEYQNATYTELAKSRTLLWNRELTKHFDAWRRAHRVNAEIVDTFTLWLNMTDRPQDYGMSQVTTDCAAYIGGPWPAGDLDFWDSSCPAPMKEYLWLDWVHPTFTVHQHVADLIIRTMGLL</sequence>
<organism evidence="4 5">
    <name type="scientific">Xylaria grammica</name>
    <dbReference type="NCBI Taxonomy" id="363999"/>
    <lineage>
        <taxon>Eukaryota</taxon>
        <taxon>Fungi</taxon>
        <taxon>Dikarya</taxon>
        <taxon>Ascomycota</taxon>
        <taxon>Pezizomycotina</taxon>
        <taxon>Sordariomycetes</taxon>
        <taxon>Xylariomycetidae</taxon>
        <taxon>Xylariales</taxon>
        <taxon>Xylariaceae</taxon>
        <taxon>Xylaria</taxon>
    </lineage>
</organism>
<dbReference type="Pfam" id="PF00657">
    <property type="entry name" value="Lipase_GDSL"/>
    <property type="match status" value="1"/>
</dbReference>
<feature type="region of interest" description="Disordered" evidence="2">
    <location>
        <begin position="57"/>
        <end position="76"/>
    </location>
</feature>
<dbReference type="GO" id="GO:0016788">
    <property type="term" value="F:hydrolase activity, acting on ester bonds"/>
    <property type="evidence" value="ECO:0007669"/>
    <property type="project" value="InterPro"/>
</dbReference>
<dbReference type="InterPro" id="IPR036514">
    <property type="entry name" value="SGNH_hydro_sf"/>
</dbReference>
<keyword evidence="1" id="KW-0378">Hydrolase</keyword>
<accession>A0A439CVP1</accession>
<dbReference type="SUPFAM" id="SSF52266">
    <property type="entry name" value="SGNH hydrolase"/>
    <property type="match status" value="1"/>
</dbReference>
<evidence type="ECO:0000256" key="1">
    <source>
        <dbReference type="ARBA" id="ARBA00022801"/>
    </source>
</evidence>
<dbReference type="AlphaFoldDB" id="A0A439CVP1"/>
<feature type="signal peptide" evidence="3">
    <location>
        <begin position="1"/>
        <end position="22"/>
    </location>
</feature>
<evidence type="ECO:0000313" key="4">
    <source>
        <dbReference type="EMBL" id="RWA06207.1"/>
    </source>
</evidence>
<evidence type="ECO:0000313" key="5">
    <source>
        <dbReference type="Proteomes" id="UP000286045"/>
    </source>
</evidence>
<protein>
    <recommendedName>
        <fullName evidence="6">SGNH hydrolase-type esterase domain-containing protein</fullName>
    </recommendedName>
</protein>
<keyword evidence="5" id="KW-1185">Reference proteome</keyword>
<gene>
    <name evidence="4" type="ORF">EKO27_g8887</name>
</gene>
<name>A0A439CVP1_9PEZI</name>
<dbReference type="Proteomes" id="UP000286045">
    <property type="component" value="Unassembled WGS sequence"/>
</dbReference>
<feature type="chain" id="PRO_5019338734" description="SGNH hydrolase-type esterase domain-containing protein" evidence="3">
    <location>
        <begin position="23"/>
        <end position="354"/>
    </location>
</feature>
<comment type="caution">
    <text evidence="4">The sequence shown here is derived from an EMBL/GenBank/DDBJ whole genome shotgun (WGS) entry which is preliminary data.</text>
</comment>
<dbReference type="InterPro" id="IPR001087">
    <property type="entry name" value="GDSL"/>
</dbReference>
<dbReference type="CDD" id="cd01846">
    <property type="entry name" value="fatty_acyltransferase_like"/>
    <property type="match status" value="1"/>
</dbReference>
<evidence type="ECO:0000256" key="2">
    <source>
        <dbReference type="SAM" id="MobiDB-lite"/>
    </source>
</evidence>
<evidence type="ECO:0008006" key="6">
    <source>
        <dbReference type="Google" id="ProtNLM"/>
    </source>
</evidence>
<evidence type="ECO:0000256" key="3">
    <source>
        <dbReference type="SAM" id="SignalP"/>
    </source>
</evidence>
<dbReference type="PANTHER" id="PTHR45648">
    <property type="entry name" value="GDSL LIPASE/ACYLHYDROLASE FAMILY PROTEIN (AFU_ORTHOLOGUE AFUA_4G14700)"/>
    <property type="match status" value="1"/>
</dbReference>
<proteinExistence type="predicted"/>
<dbReference type="EMBL" id="RYZI01000357">
    <property type="protein sequence ID" value="RWA06207.1"/>
    <property type="molecule type" value="Genomic_DNA"/>
</dbReference>
<dbReference type="InterPro" id="IPR051058">
    <property type="entry name" value="GDSL_Est/Lipase"/>
</dbReference>